<organism evidence="2 3">
    <name type="scientific">Fonsecaea nubica</name>
    <dbReference type="NCBI Taxonomy" id="856822"/>
    <lineage>
        <taxon>Eukaryota</taxon>
        <taxon>Fungi</taxon>
        <taxon>Dikarya</taxon>
        <taxon>Ascomycota</taxon>
        <taxon>Pezizomycotina</taxon>
        <taxon>Eurotiomycetes</taxon>
        <taxon>Chaetothyriomycetidae</taxon>
        <taxon>Chaetothyriales</taxon>
        <taxon>Herpotrichiellaceae</taxon>
        <taxon>Fonsecaea</taxon>
    </lineage>
</organism>
<dbReference type="Gene3D" id="3.10.450.50">
    <property type="match status" value="1"/>
</dbReference>
<dbReference type="Pfam" id="PF13577">
    <property type="entry name" value="SnoaL_4"/>
    <property type="match status" value="1"/>
</dbReference>
<evidence type="ECO:0000259" key="1">
    <source>
        <dbReference type="Pfam" id="PF13577"/>
    </source>
</evidence>
<dbReference type="InterPro" id="IPR037401">
    <property type="entry name" value="SnoaL-like"/>
</dbReference>
<sequence length="184" mass="21204">MAETEKILAELASLQKTVSSLQKSLSETQDIQAVQWLLNHYTALHDDACFDLEKRQEWENLFCEDGVAVYPYGQHIGRAGKGTWAFGGVSYFERCQLLSSNFDIEFSPNRRRAYVRTNCIAQWMKKRDVYDDHFDEGGFYNWVLRKDADGQWRIERVHLTITWTTGEDPTGVGPKTKTKTAAKL</sequence>
<gene>
    <name evidence="2" type="ORF">AYO20_10204</name>
</gene>
<proteinExistence type="predicted"/>
<accession>A0A178CBQ1</accession>
<dbReference type="RefSeq" id="XP_022495570.1">
    <property type="nucleotide sequence ID" value="XM_022648464.1"/>
</dbReference>
<dbReference type="OrthoDB" id="4125116at2759"/>
<dbReference type="AlphaFoldDB" id="A0A178CBQ1"/>
<dbReference type="Proteomes" id="UP000185904">
    <property type="component" value="Unassembled WGS sequence"/>
</dbReference>
<dbReference type="EMBL" id="LVCJ01000105">
    <property type="protein sequence ID" value="OAL26151.1"/>
    <property type="molecule type" value="Genomic_DNA"/>
</dbReference>
<evidence type="ECO:0000313" key="3">
    <source>
        <dbReference type="Proteomes" id="UP000185904"/>
    </source>
</evidence>
<protein>
    <recommendedName>
        <fullName evidence="1">SnoaL-like domain-containing protein</fullName>
    </recommendedName>
</protein>
<dbReference type="GeneID" id="34593594"/>
<comment type="caution">
    <text evidence="2">The sequence shown here is derived from an EMBL/GenBank/DDBJ whole genome shotgun (WGS) entry which is preliminary data.</text>
</comment>
<reference evidence="2 3" key="1">
    <citation type="submission" date="2016-03" db="EMBL/GenBank/DDBJ databases">
        <title>The draft genome sequence of Fonsecaea nubica causative agent of cutaneous subcutaneous infection in human host.</title>
        <authorList>
            <person name="Costa F."/>
            <person name="Sybren D.H."/>
            <person name="Raittz R.T."/>
            <person name="Weiss V.A."/>
            <person name="Leao A.C."/>
            <person name="Gomes R."/>
            <person name="De Souza E.M."/>
            <person name="Pedrosa F.O."/>
            <person name="Steffens M.B."/>
            <person name="Bombassaro A."/>
            <person name="Tadra-Sfeir M.Z."/>
            <person name="Moreno L.F."/>
            <person name="Najafzadeh M.J."/>
            <person name="Felipe M.S."/>
            <person name="Teixeira M."/>
            <person name="Sun J."/>
            <person name="Xi L."/>
            <person name="Castro M.A."/>
            <person name="Vicente V.A."/>
        </authorList>
    </citation>
    <scope>NUCLEOTIDE SEQUENCE [LARGE SCALE GENOMIC DNA]</scope>
    <source>
        <strain evidence="2 3">CBS 269.64</strain>
    </source>
</reference>
<keyword evidence="3" id="KW-1185">Reference proteome</keyword>
<feature type="domain" description="SnoaL-like" evidence="1">
    <location>
        <begin position="27"/>
        <end position="157"/>
    </location>
</feature>
<name>A0A178CBQ1_9EURO</name>
<evidence type="ECO:0000313" key="2">
    <source>
        <dbReference type="EMBL" id="OAL26151.1"/>
    </source>
</evidence>
<dbReference type="SUPFAM" id="SSF54427">
    <property type="entry name" value="NTF2-like"/>
    <property type="match status" value="1"/>
</dbReference>
<dbReference type="InterPro" id="IPR032710">
    <property type="entry name" value="NTF2-like_dom_sf"/>
</dbReference>